<gene>
    <name evidence="2" type="ORF">SSEG_09278</name>
</gene>
<evidence type="ECO:0000313" key="2">
    <source>
        <dbReference type="EMBL" id="EDY57106.1"/>
    </source>
</evidence>
<proteinExistence type="predicted"/>
<evidence type="ECO:0000256" key="1">
    <source>
        <dbReference type="SAM" id="MobiDB-lite"/>
    </source>
</evidence>
<dbReference type="EMBL" id="CM000951">
    <property type="protein sequence ID" value="EDY57106.1"/>
    <property type="molecule type" value="Genomic_DNA"/>
</dbReference>
<name>B5HWA1_STRX2</name>
<dbReference type="eggNOG" id="ENOG502ZF7R">
    <property type="taxonomic scope" value="Bacteria"/>
</dbReference>
<keyword evidence="3" id="KW-1185">Reference proteome</keyword>
<evidence type="ECO:0000313" key="3">
    <source>
        <dbReference type="Proteomes" id="UP000002785"/>
    </source>
</evidence>
<organism evidence="2 3">
    <name type="scientific">Streptomyces sviceus (strain ATCC 29083 / DSM 924 / JCM 4929 / NBRC 13980 / NCIMB 11184 / NRRL 5439 / UC 5370)</name>
    <dbReference type="NCBI Taxonomy" id="463191"/>
    <lineage>
        <taxon>Bacteria</taxon>
        <taxon>Bacillati</taxon>
        <taxon>Actinomycetota</taxon>
        <taxon>Actinomycetes</taxon>
        <taxon>Kitasatosporales</taxon>
        <taxon>Streptomycetaceae</taxon>
        <taxon>Streptomyces</taxon>
    </lineage>
</organism>
<reference evidence="2" key="1">
    <citation type="submission" date="2009-10" db="EMBL/GenBank/DDBJ databases">
        <title>The genome sequence of Streptomyces sviceus strain ATCC 29083.</title>
        <authorList>
            <consortium name="The Broad Institute Genome Sequencing Platform"/>
            <consortium name="Broad Institute Microbial Sequencing Center"/>
            <person name="Fischbach M."/>
            <person name="Godfrey P."/>
            <person name="Ward D."/>
            <person name="Young S."/>
            <person name="Zeng Q."/>
            <person name="Koehrsen M."/>
            <person name="Alvarado L."/>
            <person name="Berlin A.M."/>
            <person name="Bochicchio J."/>
            <person name="Borenstein D."/>
            <person name="Chapman S.B."/>
            <person name="Chen Z."/>
            <person name="Engels R."/>
            <person name="Freedman E."/>
            <person name="Gellesch M."/>
            <person name="Goldberg J."/>
            <person name="Griggs A."/>
            <person name="Gujja S."/>
            <person name="Heilman E.R."/>
            <person name="Heiman D.I."/>
            <person name="Hepburn T.A."/>
            <person name="Howarth C."/>
            <person name="Jen D."/>
            <person name="Larson L."/>
            <person name="Lewis B."/>
            <person name="Mehta T."/>
            <person name="Park D."/>
            <person name="Pearson M."/>
            <person name="Richards J."/>
            <person name="Roberts A."/>
            <person name="Saif S."/>
            <person name="Shea T.D."/>
            <person name="Shenoy N."/>
            <person name="Sisk P."/>
            <person name="Stolte C."/>
            <person name="Sykes S.N."/>
            <person name="Thomson T."/>
            <person name="Walk T."/>
            <person name="White J."/>
            <person name="Yandava C."/>
            <person name="Straight P."/>
            <person name="Clardy J."/>
            <person name="Hung D."/>
            <person name="Kolter R."/>
            <person name="Mekalanos J."/>
            <person name="Walker S."/>
            <person name="Walsh C.T."/>
            <person name="Wieland-Brown L.C."/>
            <person name="Haas B."/>
            <person name="Nusbaum C."/>
            <person name="Birren B."/>
        </authorList>
    </citation>
    <scope>NUCLEOTIDE SEQUENCE [LARGE SCALE GENOMIC DNA]</scope>
    <source>
        <strain evidence="2">ATCC 29083</strain>
    </source>
</reference>
<feature type="region of interest" description="Disordered" evidence="1">
    <location>
        <begin position="1"/>
        <end position="27"/>
    </location>
</feature>
<sequence>MRALHRPLSRAEPDHTVPPHQHRPAVPVPRLRLAEVGRRGPLLQLVVEPRPPFPLPGIHPKGMTMRRILRGAAALAFTAAAVLTGAAQAQAEGGTWDGCPYGAVCIYPENVTPATNPHPSHIFYSYGFHPIYNQYGNHWVFNNQYDGALVELCESVNTDCHESIPPQEGWYVDLGPINSLNLREHYQ</sequence>
<dbReference type="HOGENOM" id="CLU_1446940_0_0_11"/>
<dbReference type="AlphaFoldDB" id="B5HWA1"/>
<dbReference type="Proteomes" id="UP000002785">
    <property type="component" value="Chromosome"/>
</dbReference>
<accession>B5HWA1</accession>
<protein>
    <submittedName>
        <fullName evidence="2">Uncharacterized protein</fullName>
    </submittedName>
</protein>